<comment type="caution">
    <text evidence="2">The sequence shown here is derived from an EMBL/GenBank/DDBJ whole genome shotgun (WGS) entry which is preliminary data.</text>
</comment>
<keyword evidence="3" id="KW-1185">Reference proteome</keyword>
<organism evidence="2 3">
    <name type="scientific">Slackia exigua (strain ATCC 700122 / DSM 15923 / CIP 105133 / JCM 11022 / KCTC 5966 / S-7)</name>
    <dbReference type="NCBI Taxonomy" id="649764"/>
    <lineage>
        <taxon>Bacteria</taxon>
        <taxon>Bacillati</taxon>
        <taxon>Actinomycetota</taxon>
        <taxon>Coriobacteriia</taxon>
        <taxon>Eggerthellales</taxon>
        <taxon>Eggerthellaceae</taxon>
        <taxon>Slackia</taxon>
    </lineage>
</organism>
<proteinExistence type="predicted"/>
<dbReference type="STRING" id="649764.HMPREF0762_00073"/>
<sequence length="178" mass="20187">MNFYALDYIISHQSADSVLRVGMMLALLLAGIVFTVLYLRDRIRTRWRDAGVGAIVLLLVLAGVQTEQYCQASNRISQFQLLVKFVEGVAEDQHVSENEVLVNSTSLKDGIIVRFNEEDYLVHLNDDNNSYTLERTHIIDHNVYVNGERRHGLLYADGHQVLAGHARDDPPDQHSRKA</sequence>
<keyword evidence="1" id="KW-0812">Transmembrane</keyword>
<evidence type="ECO:0000313" key="2">
    <source>
        <dbReference type="EMBL" id="EEZ61986.1"/>
    </source>
</evidence>
<accession>D0WE48</accession>
<dbReference type="Pfam" id="PF11694">
    <property type="entry name" value="DUF3290"/>
    <property type="match status" value="1"/>
</dbReference>
<dbReference type="EMBL" id="ACUX02000004">
    <property type="protein sequence ID" value="EEZ61986.1"/>
    <property type="molecule type" value="Genomic_DNA"/>
</dbReference>
<dbReference type="HOGENOM" id="CLU_125416_1_1_11"/>
<dbReference type="InterPro" id="IPR021707">
    <property type="entry name" value="DUF3290"/>
</dbReference>
<dbReference type="AlphaFoldDB" id="D0WE48"/>
<keyword evidence="1" id="KW-0472">Membrane</keyword>
<dbReference type="RefSeq" id="WP_006361321.1">
    <property type="nucleotide sequence ID" value="NZ_GG700630.1"/>
</dbReference>
<reference evidence="2" key="1">
    <citation type="submission" date="2009-10" db="EMBL/GenBank/DDBJ databases">
        <authorList>
            <person name="Weinstock G."/>
            <person name="Sodergren E."/>
            <person name="Clifton S."/>
            <person name="Fulton L."/>
            <person name="Fulton B."/>
            <person name="Courtney L."/>
            <person name="Fronick C."/>
            <person name="Harrison M."/>
            <person name="Strong C."/>
            <person name="Farmer C."/>
            <person name="Delahaunty K."/>
            <person name="Markovic C."/>
            <person name="Hall O."/>
            <person name="Minx P."/>
            <person name="Tomlinson C."/>
            <person name="Mitreva M."/>
            <person name="Nelson J."/>
            <person name="Hou S."/>
            <person name="Wollam A."/>
            <person name="Pepin K.H."/>
            <person name="Johnson M."/>
            <person name="Bhonagiri V."/>
            <person name="Nash W.E."/>
            <person name="Warren W."/>
            <person name="Chinwalla A."/>
            <person name="Mardis E.R."/>
            <person name="Wilson R.K."/>
        </authorList>
    </citation>
    <scope>NUCLEOTIDE SEQUENCE [LARGE SCALE GENOMIC DNA]</scope>
    <source>
        <strain evidence="2">ATCC 700122</strain>
    </source>
</reference>
<dbReference type="GeneID" id="85006758"/>
<dbReference type="eggNOG" id="ENOG5032ZGB">
    <property type="taxonomic scope" value="Bacteria"/>
</dbReference>
<name>D0WE48_SLAES</name>
<protein>
    <recommendedName>
        <fullName evidence="4">DUF3290 domain-containing protein</fullName>
    </recommendedName>
</protein>
<gene>
    <name evidence="2" type="ORF">HMPREF0762_00073</name>
</gene>
<evidence type="ECO:0000313" key="3">
    <source>
        <dbReference type="Proteomes" id="UP000006001"/>
    </source>
</evidence>
<feature type="transmembrane region" description="Helical" evidence="1">
    <location>
        <begin position="20"/>
        <end position="39"/>
    </location>
</feature>
<evidence type="ECO:0000256" key="1">
    <source>
        <dbReference type="SAM" id="Phobius"/>
    </source>
</evidence>
<evidence type="ECO:0008006" key="4">
    <source>
        <dbReference type="Google" id="ProtNLM"/>
    </source>
</evidence>
<dbReference type="Proteomes" id="UP000006001">
    <property type="component" value="Unassembled WGS sequence"/>
</dbReference>
<keyword evidence="1" id="KW-1133">Transmembrane helix</keyword>